<feature type="active site" description="Proton acceptor" evidence="6">
    <location>
        <position position="302"/>
    </location>
</feature>
<dbReference type="GO" id="GO:0010181">
    <property type="term" value="F:FMN binding"/>
    <property type="evidence" value="ECO:0007669"/>
    <property type="project" value="InterPro"/>
</dbReference>
<comment type="cofactor">
    <cofactor evidence="1">
        <name>FMN</name>
        <dbReference type="ChEBI" id="CHEBI:58210"/>
    </cofactor>
</comment>
<gene>
    <name evidence="10" type="ORF">CH341_01270</name>
</gene>
<evidence type="ECO:0000259" key="9">
    <source>
        <dbReference type="PROSITE" id="PS51349"/>
    </source>
</evidence>
<feature type="binding site" evidence="7">
    <location>
        <begin position="333"/>
        <end position="337"/>
    </location>
    <ligand>
        <name>FMN</name>
        <dbReference type="ChEBI" id="CHEBI:58210"/>
    </ligand>
</feature>
<evidence type="ECO:0000256" key="6">
    <source>
        <dbReference type="PIRSR" id="PIRSR000138-1"/>
    </source>
</evidence>
<dbReference type="Gene3D" id="3.20.20.70">
    <property type="entry name" value="Aldolase class I"/>
    <property type="match status" value="1"/>
</dbReference>
<evidence type="ECO:0000256" key="7">
    <source>
        <dbReference type="PIRSR" id="PIRSR000138-2"/>
    </source>
</evidence>
<dbReference type="EMBL" id="NPEX01000004">
    <property type="protein sequence ID" value="RAI45972.1"/>
    <property type="molecule type" value="Genomic_DNA"/>
</dbReference>
<dbReference type="OrthoDB" id="9770452at2"/>
<feature type="binding site" evidence="7">
    <location>
        <position position="305"/>
    </location>
    <ligand>
        <name>glyoxylate</name>
        <dbReference type="ChEBI" id="CHEBI:36655"/>
    </ligand>
</feature>
<evidence type="ECO:0000256" key="2">
    <source>
        <dbReference type="ARBA" id="ARBA00022630"/>
    </source>
</evidence>
<comment type="caution">
    <text evidence="10">The sequence shown here is derived from an EMBL/GenBank/DDBJ whole genome shotgun (WGS) entry which is preliminary data.</text>
</comment>
<evidence type="ECO:0000313" key="11">
    <source>
        <dbReference type="Proteomes" id="UP000249130"/>
    </source>
</evidence>
<feature type="compositionally biased region" description="Polar residues" evidence="8">
    <location>
        <begin position="30"/>
        <end position="44"/>
    </location>
</feature>
<dbReference type="InterPro" id="IPR037396">
    <property type="entry name" value="FMN_HAD"/>
</dbReference>
<keyword evidence="3 7" id="KW-0288">FMN</keyword>
<feature type="binding site" evidence="7">
    <location>
        <begin position="134"/>
        <end position="136"/>
    </location>
    <ligand>
        <name>FMN</name>
        <dbReference type="ChEBI" id="CHEBI:58210"/>
    </ligand>
</feature>
<proteinExistence type="inferred from homology"/>
<accession>A0A327L8Y4</accession>
<feature type="binding site" evidence="7">
    <location>
        <begin position="356"/>
        <end position="357"/>
    </location>
    <ligand>
        <name>FMN</name>
        <dbReference type="ChEBI" id="CHEBI:58210"/>
    </ligand>
</feature>
<feature type="binding site" evidence="7">
    <location>
        <position position="302"/>
    </location>
    <ligand>
        <name>glyoxylate</name>
        <dbReference type="ChEBI" id="CHEBI:36655"/>
    </ligand>
</feature>
<sequence>MTVQDRIPLQNGIEVPARSDSSTAADRSSVTISPTARPSLQTDASAPPYEAPCIEQPIKVVNLRTLEQQAAKVLPEFGFHFIAGGSGDEWTLRENEMAFDRLTIEPRYLPGVASADLRTTILGSAVSAPIITAPMGLQGLAHSSKEVGSARGTIAAGGLYVTTSVSTLSLEEIASACEAGPKWFQIYVPEDRDYAREQLQRAKQAGYTAIVLTVDATTYGNRERAAMLGLRAPPRLEFGNTPISPALAGRTPDMHKTALDWGDVAFCVAETGLPLVLKGVMTPALARDAVRHGCAGIWVSNHGGRQLDHLAGSISVLPRIVDAVDGKVPIIIDGGIRRGHDVFSAIALGASVVAIGRPVLYGLALGGAKGVEAVYARLRAELAMTMQLAGAGSIADITPDFVSRAST</sequence>
<feature type="compositionally biased region" description="Low complexity" evidence="8">
    <location>
        <begin position="18"/>
        <end position="29"/>
    </location>
</feature>
<dbReference type="PROSITE" id="PS51349">
    <property type="entry name" value="FMN_HYDROXY_ACID_DH_2"/>
    <property type="match status" value="1"/>
</dbReference>
<reference evidence="10 11" key="1">
    <citation type="submission" date="2017-07" db="EMBL/GenBank/DDBJ databases">
        <title>Draft Genome Sequences of Select Purple Nonsulfur Bacteria.</title>
        <authorList>
            <person name="Lasarre B."/>
            <person name="Mckinlay J.B."/>
        </authorList>
    </citation>
    <scope>NUCLEOTIDE SEQUENCE [LARGE SCALE GENOMIC DNA]</scope>
    <source>
        <strain evidence="10 11">DSM 5909</strain>
    </source>
</reference>
<keyword evidence="4" id="KW-0560">Oxidoreductase</keyword>
<dbReference type="FunFam" id="3.20.20.70:FF:000029">
    <property type="entry name" value="L-lactate dehydrogenase"/>
    <property type="match status" value="1"/>
</dbReference>
<dbReference type="SUPFAM" id="SSF51395">
    <property type="entry name" value="FMN-linked oxidoreductases"/>
    <property type="match status" value="1"/>
</dbReference>
<feature type="domain" description="FMN hydroxy acid dehydrogenase" evidence="9">
    <location>
        <begin position="55"/>
        <end position="407"/>
    </location>
</feature>
<dbReference type="AlphaFoldDB" id="A0A327L8Y4"/>
<evidence type="ECO:0000256" key="1">
    <source>
        <dbReference type="ARBA" id="ARBA00001917"/>
    </source>
</evidence>
<feature type="binding site" evidence="7">
    <location>
        <position position="222"/>
    </location>
    <ligand>
        <name>glyoxylate</name>
        <dbReference type="ChEBI" id="CHEBI:36655"/>
    </ligand>
</feature>
<evidence type="ECO:0000256" key="3">
    <source>
        <dbReference type="ARBA" id="ARBA00022643"/>
    </source>
</evidence>
<dbReference type="InterPro" id="IPR012133">
    <property type="entry name" value="Alpha-hydoxy_acid_DH_FMN"/>
</dbReference>
<dbReference type="Proteomes" id="UP000249130">
    <property type="component" value="Unassembled WGS sequence"/>
</dbReference>
<feature type="region of interest" description="Disordered" evidence="8">
    <location>
        <begin position="1"/>
        <end position="48"/>
    </location>
</feature>
<dbReference type="PIRSF" id="PIRSF000138">
    <property type="entry name" value="Al-hdrx_acd_dh"/>
    <property type="match status" value="1"/>
</dbReference>
<keyword evidence="2 7" id="KW-0285">Flavoprotein</keyword>
<feature type="binding site" evidence="7">
    <location>
        <position position="187"/>
    </location>
    <ligand>
        <name>glyoxylate</name>
        <dbReference type="ChEBI" id="CHEBI:36655"/>
    </ligand>
</feature>
<organism evidence="10 11">
    <name type="scientific">Rhodoplanes roseus</name>
    <dbReference type="NCBI Taxonomy" id="29409"/>
    <lineage>
        <taxon>Bacteria</taxon>
        <taxon>Pseudomonadati</taxon>
        <taxon>Pseudomonadota</taxon>
        <taxon>Alphaproteobacteria</taxon>
        <taxon>Hyphomicrobiales</taxon>
        <taxon>Nitrobacteraceae</taxon>
        <taxon>Rhodoplanes</taxon>
    </lineage>
</organism>
<feature type="binding site" evidence="7">
    <location>
        <position position="213"/>
    </location>
    <ligand>
        <name>FMN</name>
        <dbReference type="ChEBI" id="CHEBI:58210"/>
    </ligand>
</feature>
<evidence type="ECO:0000256" key="4">
    <source>
        <dbReference type="ARBA" id="ARBA00023002"/>
    </source>
</evidence>
<dbReference type="InterPro" id="IPR013785">
    <property type="entry name" value="Aldolase_TIM"/>
</dbReference>
<dbReference type="PANTHER" id="PTHR10578">
    <property type="entry name" value="S -2-HYDROXY-ACID OXIDASE-RELATED"/>
    <property type="match status" value="1"/>
</dbReference>
<evidence type="ECO:0000313" key="10">
    <source>
        <dbReference type="EMBL" id="RAI45972.1"/>
    </source>
</evidence>
<protein>
    <recommendedName>
        <fullName evidence="9">FMN hydroxy acid dehydrogenase domain-containing protein</fullName>
    </recommendedName>
</protein>
<keyword evidence="11" id="KW-1185">Reference proteome</keyword>
<feature type="binding site" evidence="7">
    <location>
        <position position="185"/>
    </location>
    <ligand>
        <name>FMN</name>
        <dbReference type="ChEBI" id="CHEBI:58210"/>
    </ligand>
</feature>
<name>A0A327L8Y4_9BRAD</name>
<dbReference type="PANTHER" id="PTHR10578:SF107">
    <property type="entry name" value="2-HYDROXYACID OXIDASE 1"/>
    <property type="match status" value="1"/>
</dbReference>
<comment type="similarity">
    <text evidence="5">Belongs to the FMN-dependent alpha-hydroxy acid dehydrogenase family.</text>
</comment>
<feature type="binding site" evidence="7">
    <location>
        <position position="278"/>
    </location>
    <ligand>
        <name>FMN</name>
        <dbReference type="ChEBI" id="CHEBI:58210"/>
    </ligand>
</feature>
<evidence type="ECO:0000256" key="8">
    <source>
        <dbReference type="SAM" id="MobiDB-lite"/>
    </source>
</evidence>
<evidence type="ECO:0000256" key="5">
    <source>
        <dbReference type="ARBA" id="ARBA00024042"/>
    </source>
</evidence>
<dbReference type="InterPro" id="IPR008259">
    <property type="entry name" value="FMN_hydac_DH_AS"/>
</dbReference>
<dbReference type="InterPro" id="IPR000262">
    <property type="entry name" value="FMN-dep_DH"/>
</dbReference>
<dbReference type="PROSITE" id="PS00557">
    <property type="entry name" value="FMN_HYDROXY_ACID_DH_1"/>
    <property type="match status" value="1"/>
</dbReference>
<dbReference type="Pfam" id="PF01070">
    <property type="entry name" value="FMN_dh"/>
    <property type="match status" value="1"/>
</dbReference>
<feature type="binding site" evidence="7">
    <location>
        <position position="300"/>
    </location>
    <ligand>
        <name>FMN</name>
        <dbReference type="ChEBI" id="CHEBI:58210"/>
    </ligand>
</feature>
<dbReference type="GO" id="GO:0016614">
    <property type="term" value="F:oxidoreductase activity, acting on CH-OH group of donors"/>
    <property type="evidence" value="ECO:0007669"/>
    <property type="project" value="UniProtKB-ARBA"/>
</dbReference>